<feature type="domain" description="HAMP" evidence="16">
    <location>
        <begin position="188"/>
        <end position="240"/>
    </location>
</feature>
<dbReference type="SUPFAM" id="SSF47384">
    <property type="entry name" value="Homodimeric domain of signal transducing histidine kinase"/>
    <property type="match status" value="1"/>
</dbReference>
<dbReference type="SMART" id="SM00388">
    <property type="entry name" value="HisKA"/>
    <property type="match status" value="1"/>
</dbReference>
<gene>
    <name evidence="17" type="ORF">U732_623</name>
</gene>
<keyword evidence="12" id="KW-0902">Two-component regulatory system</keyword>
<dbReference type="InterPro" id="IPR004358">
    <property type="entry name" value="Sig_transdc_His_kin-like_C"/>
</dbReference>
<dbReference type="GO" id="GO:0005524">
    <property type="term" value="F:ATP binding"/>
    <property type="evidence" value="ECO:0007669"/>
    <property type="project" value="UniProtKB-KW"/>
</dbReference>
<dbReference type="InterPro" id="IPR003594">
    <property type="entry name" value="HATPase_dom"/>
</dbReference>
<name>A0A0C1U118_9CLOT</name>
<dbReference type="EC" id="2.7.13.3" evidence="3"/>
<dbReference type="EMBL" id="AYSO01000020">
    <property type="protein sequence ID" value="KIE45198.1"/>
    <property type="molecule type" value="Genomic_DNA"/>
</dbReference>
<keyword evidence="4" id="KW-1003">Cell membrane</keyword>
<dbReference type="OrthoDB" id="2359336at2"/>
<sequence length="460" mass="50901">MVSIKRRISGSYLLIIVLTIVIVEVIVITAIKSYYYTGLNDTLKNQIIISSNFYNTYLSSAGVRTNTANDVDLFWENTNAEVQIIDKSGKVLMDSLGVDVENIDLPEKLMDVIEGKEKIVVEKLTINGESSISMITALNHNNKIDGALRFIASTAEVDKTVAKASKYALLVGIFVIIVSSIVSLFISNSITKPLKKISYGAEKMATGDFSEKIPKFFDDEIGKLADTLNYMSDEIMKNEKLKNEFIASVSHELRTPLTSIKGWSIVLKASDFQDEEEIKEGLDIIEQEVDRLTHLVEDLLDFSKLLSGKITLKKENTNLTALILALSKQLTPRAKNENLTLKVNVDENLTNIIVDKNRIKQVLINILDNAIKFTSPGGEIIFNTNVIENSIIMSIKDTGIGISQDEISKVKEKFYKGKNSNSSNGIGLSVCDEIIQMHNGSLEIKSKLGEGTEVIVALPL</sequence>
<evidence type="ECO:0000256" key="6">
    <source>
        <dbReference type="ARBA" id="ARBA00022679"/>
    </source>
</evidence>
<evidence type="ECO:0000256" key="12">
    <source>
        <dbReference type="ARBA" id="ARBA00023012"/>
    </source>
</evidence>
<evidence type="ECO:0000256" key="14">
    <source>
        <dbReference type="SAM" id="Phobius"/>
    </source>
</evidence>
<dbReference type="Proteomes" id="UP000031366">
    <property type="component" value="Unassembled WGS sequence"/>
</dbReference>
<proteinExistence type="predicted"/>
<evidence type="ECO:0000256" key="4">
    <source>
        <dbReference type="ARBA" id="ARBA00022475"/>
    </source>
</evidence>
<organism evidence="17 18">
    <name type="scientific">Clostridium argentinense CDC 2741</name>
    <dbReference type="NCBI Taxonomy" id="1418104"/>
    <lineage>
        <taxon>Bacteria</taxon>
        <taxon>Bacillati</taxon>
        <taxon>Bacillota</taxon>
        <taxon>Clostridia</taxon>
        <taxon>Eubacteriales</taxon>
        <taxon>Clostridiaceae</taxon>
        <taxon>Clostridium</taxon>
    </lineage>
</organism>
<dbReference type="PANTHER" id="PTHR45528">
    <property type="entry name" value="SENSOR HISTIDINE KINASE CPXA"/>
    <property type="match status" value="1"/>
</dbReference>
<dbReference type="Gene3D" id="6.10.340.10">
    <property type="match status" value="1"/>
</dbReference>
<comment type="catalytic activity">
    <reaction evidence="1">
        <text>ATP + protein L-histidine = ADP + protein N-phospho-L-histidine.</text>
        <dbReference type="EC" id="2.7.13.3"/>
    </reaction>
</comment>
<feature type="transmembrane region" description="Helical" evidence="14">
    <location>
        <begin position="167"/>
        <end position="186"/>
    </location>
</feature>
<evidence type="ECO:0000256" key="9">
    <source>
        <dbReference type="ARBA" id="ARBA00022777"/>
    </source>
</evidence>
<dbReference type="CDD" id="cd00082">
    <property type="entry name" value="HisKA"/>
    <property type="match status" value="1"/>
</dbReference>
<dbReference type="InterPro" id="IPR005467">
    <property type="entry name" value="His_kinase_dom"/>
</dbReference>
<accession>A0A0C1U118</accession>
<evidence type="ECO:0000256" key="1">
    <source>
        <dbReference type="ARBA" id="ARBA00000085"/>
    </source>
</evidence>
<evidence type="ECO:0000256" key="8">
    <source>
        <dbReference type="ARBA" id="ARBA00022741"/>
    </source>
</evidence>
<dbReference type="InterPro" id="IPR036097">
    <property type="entry name" value="HisK_dim/P_sf"/>
</dbReference>
<keyword evidence="9" id="KW-0418">Kinase</keyword>
<keyword evidence="6" id="KW-0808">Transferase</keyword>
<keyword evidence="10" id="KW-0067">ATP-binding</keyword>
<dbReference type="SMART" id="SM00304">
    <property type="entry name" value="HAMP"/>
    <property type="match status" value="1"/>
</dbReference>
<dbReference type="InterPro" id="IPR050398">
    <property type="entry name" value="HssS/ArlS-like"/>
</dbReference>
<keyword evidence="18" id="KW-1185">Reference proteome</keyword>
<dbReference type="PRINTS" id="PR00344">
    <property type="entry name" value="BCTRLSENSOR"/>
</dbReference>
<keyword evidence="7 14" id="KW-0812">Transmembrane</keyword>
<evidence type="ECO:0000256" key="11">
    <source>
        <dbReference type="ARBA" id="ARBA00022989"/>
    </source>
</evidence>
<dbReference type="PANTHER" id="PTHR45528:SF1">
    <property type="entry name" value="SENSOR HISTIDINE KINASE CPXA"/>
    <property type="match status" value="1"/>
</dbReference>
<dbReference type="AlphaFoldDB" id="A0A0C1U118"/>
<keyword evidence="8" id="KW-0547">Nucleotide-binding</keyword>
<feature type="transmembrane region" description="Helical" evidence="14">
    <location>
        <begin position="12"/>
        <end position="35"/>
    </location>
</feature>
<dbReference type="SUPFAM" id="SSF55874">
    <property type="entry name" value="ATPase domain of HSP90 chaperone/DNA topoisomerase II/histidine kinase"/>
    <property type="match status" value="1"/>
</dbReference>
<dbReference type="RefSeq" id="WP_039636591.1">
    <property type="nucleotide sequence ID" value="NZ_AYSO01000020.1"/>
</dbReference>
<evidence type="ECO:0000256" key="5">
    <source>
        <dbReference type="ARBA" id="ARBA00022553"/>
    </source>
</evidence>
<evidence type="ECO:0000259" key="15">
    <source>
        <dbReference type="PROSITE" id="PS50109"/>
    </source>
</evidence>
<dbReference type="Pfam" id="PF00672">
    <property type="entry name" value="HAMP"/>
    <property type="match status" value="1"/>
</dbReference>
<dbReference type="Pfam" id="PF02518">
    <property type="entry name" value="HATPase_c"/>
    <property type="match status" value="1"/>
</dbReference>
<protein>
    <recommendedName>
        <fullName evidence="3">histidine kinase</fullName>
        <ecNumber evidence="3">2.7.13.3</ecNumber>
    </recommendedName>
</protein>
<keyword evidence="13 14" id="KW-0472">Membrane</keyword>
<comment type="subcellular location">
    <subcellularLocation>
        <location evidence="2">Cell membrane</location>
        <topology evidence="2">Multi-pass membrane protein</topology>
    </subcellularLocation>
</comment>
<evidence type="ECO:0000313" key="17">
    <source>
        <dbReference type="EMBL" id="KIE45198.1"/>
    </source>
</evidence>
<dbReference type="FunFam" id="1.10.287.130:FF:000001">
    <property type="entry name" value="Two-component sensor histidine kinase"/>
    <property type="match status" value="1"/>
</dbReference>
<dbReference type="CDD" id="cd06225">
    <property type="entry name" value="HAMP"/>
    <property type="match status" value="1"/>
</dbReference>
<feature type="domain" description="Histidine kinase" evidence="15">
    <location>
        <begin position="248"/>
        <end position="460"/>
    </location>
</feature>
<dbReference type="InterPro" id="IPR003661">
    <property type="entry name" value="HisK_dim/P_dom"/>
</dbReference>
<dbReference type="PROSITE" id="PS50109">
    <property type="entry name" value="HIS_KIN"/>
    <property type="match status" value="1"/>
</dbReference>
<evidence type="ECO:0000256" key="3">
    <source>
        <dbReference type="ARBA" id="ARBA00012438"/>
    </source>
</evidence>
<dbReference type="Gene3D" id="3.30.565.10">
    <property type="entry name" value="Histidine kinase-like ATPase, C-terminal domain"/>
    <property type="match status" value="1"/>
</dbReference>
<dbReference type="FunFam" id="3.30.565.10:FF:000006">
    <property type="entry name" value="Sensor histidine kinase WalK"/>
    <property type="match status" value="1"/>
</dbReference>
<dbReference type="STRING" id="29341.RSJ17_05915"/>
<dbReference type="InterPro" id="IPR036890">
    <property type="entry name" value="HATPase_C_sf"/>
</dbReference>
<evidence type="ECO:0000313" key="18">
    <source>
        <dbReference type="Proteomes" id="UP000031366"/>
    </source>
</evidence>
<evidence type="ECO:0000256" key="13">
    <source>
        <dbReference type="ARBA" id="ARBA00023136"/>
    </source>
</evidence>
<reference evidence="17 18" key="1">
    <citation type="journal article" date="2015" name="Infect. Genet. Evol.">
        <title>Genomic sequences of six botulinum neurotoxin-producing strains representing three clostridial species illustrate the mobility and diversity of botulinum neurotoxin genes.</title>
        <authorList>
            <person name="Smith T.J."/>
            <person name="Hill K.K."/>
            <person name="Xie G."/>
            <person name="Foley B.T."/>
            <person name="Williamson C.H."/>
            <person name="Foster J.T."/>
            <person name="Johnson S.L."/>
            <person name="Chertkov O."/>
            <person name="Teshima H."/>
            <person name="Gibbons H.S."/>
            <person name="Johnsky L.A."/>
            <person name="Karavis M.A."/>
            <person name="Smith L.A."/>
        </authorList>
    </citation>
    <scope>NUCLEOTIDE SEQUENCE [LARGE SCALE GENOMIC DNA]</scope>
    <source>
        <strain evidence="17 18">CDC 2741</strain>
    </source>
</reference>
<dbReference type="GO" id="GO:0005886">
    <property type="term" value="C:plasma membrane"/>
    <property type="evidence" value="ECO:0007669"/>
    <property type="project" value="UniProtKB-SubCell"/>
</dbReference>
<dbReference type="PROSITE" id="PS50885">
    <property type="entry name" value="HAMP"/>
    <property type="match status" value="1"/>
</dbReference>
<dbReference type="SMART" id="SM00387">
    <property type="entry name" value="HATPase_c"/>
    <property type="match status" value="1"/>
</dbReference>
<evidence type="ECO:0000256" key="2">
    <source>
        <dbReference type="ARBA" id="ARBA00004651"/>
    </source>
</evidence>
<keyword evidence="5" id="KW-0597">Phosphoprotein</keyword>
<comment type="caution">
    <text evidence="17">The sequence shown here is derived from an EMBL/GenBank/DDBJ whole genome shotgun (WGS) entry which is preliminary data.</text>
</comment>
<dbReference type="Pfam" id="PF00512">
    <property type="entry name" value="HisKA"/>
    <property type="match status" value="1"/>
</dbReference>
<dbReference type="Gene3D" id="1.10.287.130">
    <property type="match status" value="1"/>
</dbReference>
<dbReference type="SUPFAM" id="SSF158472">
    <property type="entry name" value="HAMP domain-like"/>
    <property type="match status" value="1"/>
</dbReference>
<evidence type="ECO:0000259" key="16">
    <source>
        <dbReference type="PROSITE" id="PS50885"/>
    </source>
</evidence>
<keyword evidence="11 14" id="KW-1133">Transmembrane helix</keyword>
<evidence type="ECO:0000256" key="10">
    <source>
        <dbReference type="ARBA" id="ARBA00022840"/>
    </source>
</evidence>
<dbReference type="GO" id="GO:0000155">
    <property type="term" value="F:phosphorelay sensor kinase activity"/>
    <property type="evidence" value="ECO:0007669"/>
    <property type="project" value="InterPro"/>
</dbReference>
<evidence type="ECO:0000256" key="7">
    <source>
        <dbReference type="ARBA" id="ARBA00022692"/>
    </source>
</evidence>
<dbReference type="InterPro" id="IPR003660">
    <property type="entry name" value="HAMP_dom"/>
</dbReference>